<organism evidence="3 4">
    <name type="scientific">Pseudonocardia broussonetiae</name>
    <dbReference type="NCBI Taxonomy" id="2736640"/>
    <lineage>
        <taxon>Bacteria</taxon>
        <taxon>Bacillati</taxon>
        <taxon>Actinomycetota</taxon>
        <taxon>Actinomycetes</taxon>
        <taxon>Pseudonocardiales</taxon>
        <taxon>Pseudonocardiaceae</taxon>
        <taxon>Pseudonocardia</taxon>
    </lineage>
</organism>
<accession>A0A6M6JPC3</accession>
<evidence type="ECO:0000313" key="3">
    <source>
        <dbReference type="EMBL" id="QJY49040.1"/>
    </source>
</evidence>
<feature type="region of interest" description="Disordered" evidence="1">
    <location>
        <begin position="1"/>
        <end position="30"/>
    </location>
</feature>
<dbReference type="Proteomes" id="UP000505377">
    <property type="component" value="Chromosome"/>
</dbReference>
<protein>
    <submittedName>
        <fullName evidence="3">Glycosyltransferase</fullName>
    </submittedName>
</protein>
<dbReference type="EMBL" id="CP053564">
    <property type="protein sequence ID" value="QJY49040.1"/>
    <property type="molecule type" value="Genomic_DNA"/>
</dbReference>
<reference evidence="3 4" key="1">
    <citation type="submission" date="2020-05" db="EMBL/GenBank/DDBJ databases">
        <authorList>
            <person name="Mo P."/>
        </authorList>
    </citation>
    <scope>NUCLEOTIDE SEQUENCE [LARGE SCALE GENOMIC DNA]</scope>
    <source>
        <strain evidence="3 4">Gen01</strain>
    </source>
</reference>
<feature type="compositionally biased region" description="Low complexity" evidence="1">
    <location>
        <begin position="1"/>
        <end position="10"/>
    </location>
</feature>
<evidence type="ECO:0000256" key="1">
    <source>
        <dbReference type="SAM" id="MobiDB-lite"/>
    </source>
</evidence>
<proteinExistence type="predicted"/>
<dbReference type="InterPro" id="IPR001173">
    <property type="entry name" value="Glyco_trans_2-like"/>
</dbReference>
<dbReference type="KEGG" id="pbro:HOP40_27380"/>
<keyword evidence="4" id="KW-1185">Reference proteome</keyword>
<feature type="domain" description="Glycosyltransferase 2-like" evidence="2">
    <location>
        <begin position="40"/>
        <end position="205"/>
    </location>
</feature>
<name>A0A6M6JPC3_9PSEU</name>
<dbReference type="PANTHER" id="PTHR10859:SF91">
    <property type="entry name" value="DOLICHYL-PHOSPHATE BETA-GLUCOSYLTRANSFERASE"/>
    <property type="match status" value="1"/>
</dbReference>
<dbReference type="AlphaFoldDB" id="A0A6M6JPC3"/>
<feature type="compositionally biased region" description="Pro residues" evidence="1">
    <location>
        <begin position="11"/>
        <end position="21"/>
    </location>
</feature>
<sequence length="268" mass="28776">MTVSTTTAPRTPAPRPRPARPTCPVVPRSSTRRARVDVEIVIPAYNEAARLPRTLRDTVDFLADRPWTSRIVVVDNGSVDETAAVARAAVRPRGRVDLTVIGCSRPGKGSAVQRGLMTSGSQFVGFFDADMATPVETLEATVRALQDGAVAVIASRHAPGARFVQPQPVGRRLGGSAFRALTRSLVPGVHDTQCGFKFFERRAVQRAVARCRTTGFAFDVELLAQIQRDGGAIVELPVAWTDHAGSTFHPVRDGIPSFGAVLSLRSSL</sequence>
<keyword evidence="3" id="KW-0808">Transferase</keyword>
<dbReference type="SUPFAM" id="SSF53448">
    <property type="entry name" value="Nucleotide-diphospho-sugar transferases"/>
    <property type="match status" value="1"/>
</dbReference>
<dbReference type="PANTHER" id="PTHR10859">
    <property type="entry name" value="GLYCOSYL TRANSFERASE"/>
    <property type="match status" value="1"/>
</dbReference>
<dbReference type="Gene3D" id="3.90.550.10">
    <property type="entry name" value="Spore Coat Polysaccharide Biosynthesis Protein SpsA, Chain A"/>
    <property type="match status" value="1"/>
</dbReference>
<evidence type="ECO:0000259" key="2">
    <source>
        <dbReference type="Pfam" id="PF00535"/>
    </source>
</evidence>
<gene>
    <name evidence="3" type="ORF">HOP40_27380</name>
</gene>
<dbReference type="GO" id="GO:0006487">
    <property type="term" value="P:protein N-linked glycosylation"/>
    <property type="evidence" value="ECO:0007669"/>
    <property type="project" value="TreeGrafter"/>
</dbReference>
<dbReference type="Pfam" id="PF00535">
    <property type="entry name" value="Glycos_transf_2"/>
    <property type="match status" value="1"/>
</dbReference>
<dbReference type="GO" id="GO:0016740">
    <property type="term" value="F:transferase activity"/>
    <property type="evidence" value="ECO:0007669"/>
    <property type="project" value="UniProtKB-KW"/>
</dbReference>
<dbReference type="InterPro" id="IPR029044">
    <property type="entry name" value="Nucleotide-diphossugar_trans"/>
</dbReference>
<evidence type="ECO:0000313" key="4">
    <source>
        <dbReference type="Proteomes" id="UP000505377"/>
    </source>
</evidence>